<reference evidence="3" key="1">
    <citation type="submission" date="2016-11" db="EMBL/GenBank/DDBJ databases">
        <authorList>
            <person name="Varghese N."/>
            <person name="Submissions S."/>
        </authorList>
    </citation>
    <scope>NUCLEOTIDE SEQUENCE [LARGE SCALE GENOMIC DNA]</scope>
    <source>
        <strain evidence="3">GAS401</strain>
    </source>
</reference>
<feature type="region of interest" description="Disordered" evidence="1">
    <location>
        <begin position="1"/>
        <end position="36"/>
    </location>
</feature>
<feature type="compositionally biased region" description="Basic and acidic residues" evidence="1">
    <location>
        <begin position="16"/>
        <end position="25"/>
    </location>
</feature>
<proteinExistence type="predicted"/>
<dbReference type="AlphaFoldDB" id="A0A1M7U9T9"/>
<protein>
    <submittedName>
        <fullName evidence="2">Uncharacterized protein</fullName>
    </submittedName>
</protein>
<gene>
    <name evidence="2" type="ORF">SAMN05444170_4091</name>
</gene>
<keyword evidence="3" id="KW-1185">Reference proteome</keyword>
<dbReference type="Proteomes" id="UP000184096">
    <property type="component" value="Chromosome I"/>
</dbReference>
<evidence type="ECO:0000313" key="3">
    <source>
        <dbReference type="Proteomes" id="UP000184096"/>
    </source>
</evidence>
<organism evidence="2 3">
    <name type="scientific">Bradyrhizobium erythrophlei</name>
    <dbReference type="NCBI Taxonomy" id="1437360"/>
    <lineage>
        <taxon>Bacteria</taxon>
        <taxon>Pseudomonadati</taxon>
        <taxon>Pseudomonadota</taxon>
        <taxon>Alphaproteobacteria</taxon>
        <taxon>Hyphomicrobiales</taxon>
        <taxon>Nitrobacteraceae</taxon>
        <taxon>Bradyrhizobium</taxon>
    </lineage>
</organism>
<evidence type="ECO:0000256" key="1">
    <source>
        <dbReference type="SAM" id="MobiDB-lite"/>
    </source>
</evidence>
<name>A0A1M7U9T9_9BRAD</name>
<accession>A0A1M7U9T9</accession>
<sequence length="85" mass="9614">MRAGDPPAHHGRRRREMATREKRLAQFDGEGEPPPGVPVQVLCEDQSGTYELPFACRFSDGAWRNHESGGMLEANVIGWRLVRRI</sequence>
<dbReference type="EMBL" id="LT670849">
    <property type="protein sequence ID" value="SHN79686.1"/>
    <property type="molecule type" value="Genomic_DNA"/>
</dbReference>
<evidence type="ECO:0000313" key="2">
    <source>
        <dbReference type="EMBL" id="SHN79686.1"/>
    </source>
</evidence>